<dbReference type="Pfam" id="PF08517">
    <property type="entry name" value="AXH"/>
    <property type="match status" value="1"/>
</dbReference>
<feature type="region of interest" description="Disordered" evidence="7">
    <location>
        <begin position="1"/>
        <end position="118"/>
    </location>
</feature>
<evidence type="ECO:0000259" key="8">
    <source>
        <dbReference type="PROSITE" id="PS51148"/>
    </source>
</evidence>
<dbReference type="GeneID" id="115166150"/>
<sequence length="694" mass="77022">MNPSPDRGKECLPPKKRESRQGSVDLRPLLDEFKPPASPLRTRPVGSSGRDEGCRESSDEALTNPHSLLPSPPPPLPPPGIPLPWHLPYTPSVPLPFLPGQVGERRGSGSPSWRDDLLPSPLPHHSRWLRGEIPLPLPPCSSSSSFKSPFPADSREMWSYFNTERRDYSSSLFSPSHLFSQPPLYRPDTSMTEGRHRYLGKRPNGLDGPGSRTASASRVAPPSGEYGNEPSGRARLGGSLHGSHANGRRRHQEDPMGRSQTVAVFQDSRAPPPEGPDSHSSLQDRDPRGTPKPGTLTLIPSRPQPHRADPRAGRGELLDSLGSSPAKAQIYYSLGSMYSTLQPSHLSPQAQPFPLYSPSGSPQYGLHTMRNSQHSPQEQPNSHVTESDRERERERDRERDRRREQDIERKCEQDRDNRERDSERDRDKDSGDLSPGRQYSRPHASPLLPLTATSPPAPHHHHNPPALLPHFAKGSLIELVGGRLKRVEELRTEDFLRSANTSPEFHLSTCTILLIAPSDTHGFHHLQVLLTDRNTQELLTVLVEYPFFVRDRGWSSCCPQRTSQLYGLSCRQLSEGDICLALTPSHTPSTHTHSHTRTAPRGHRTHTRARAGASSHREDMPPPPPPPPLSHPSPALAPPPLPLPPADPSTQEQPRSRKRRWSAPDLLPPTGTTEATGTDKITNLPHGSKHRKRQ</sequence>
<feature type="compositionally biased region" description="Basic and acidic residues" evidence="7">
    <location>
        <begin position="385"/>
        <end position="431"/>
    </location>
</feature>
<feature type="compositionally biased region" description="Pro residues" evidence="7">
    <location>
        <begin position="621"/>
        <end position="647"/>
    </location>
</feature>
<feature type="compositionally biased region" description="Polar residues" evidence="7">
    <location>
        <begin position="670"/>
        <end position="681"/>
    </location>
</feature>
<keyword evidence="3" id="KW-0805">Transcription regulation</keyword>
<dbReference type="SMART" id="SM00536">
    <property type="entry name" value="AXH"/>
    <property type="match status" value="1"/>
</dbReference>
<evidence type="ECO:0000256" key="1">
    <source>
        <dbReference type="ARBA" id="ARBA00004123"/>
    </source>
</evidence>
<dbReference type="GO" id="GO:0003723">
    <property type="term" value="F:RNA binding"/>
    <property type="evidence" value="ECO:0007669"/>
    <property type="project" value="InterPro"/>
</dbReference>
<dbReference type="GO" id="GO:0007399">
    <property type="term" value="P:nervous system development"/>
    <property type="evidence" value="ECO:0007669"/>
    <property type="project" value="TreeGrafter"/>
</dbReference>
<evidence type="ECO:0000313" key="9">
    <source>
        <dbReference type="Ensembl" id="ENSSTUP00000055191.1"/>
    </source>
</evidence>
<keyword evidence="6" id="KW-0539">Nucleus</keyword>
<feature type="region of interest" description="Disordered" evidence="7">
    <location>
        <begin position="171"/>
        <end position="324"/>
    </location>
</feature>
<evidence type="ECO:0000313" key="10">
    <source>
        <dbReference type="Proteomes" id="UP000472277"/>
    </source>
</evidence>
<dbReference type="RefSeq" id="XP_029575747.1">
    <property type="nucleotide sequence ID" value="XM_029719887.1"/>
</dbReference>
<dbReference type="GO" id="GO:0003677">
    <property type="term" value="F:DNA binding"/>
    <property type="evidence" value="ECO:0007669"/>
    <property type="project" value="UniProtKB-KW"/>
</dbReference>
<evidence type="ECO:0000256" key="4">
    <source>
        <dbReference type="ARBA" id="ARBA00023125"/>
    </source>
</evidence>
<feature type="compositionally biased region" description="Low complexity" evidence="7">
    <location>
        <begin position="444"/>
        <end position="454"/>
    </location>
</feature>
<dbReference type="PANTHER" id="PTHR13392:SF14">
    <property type="entry name" value="ATAXIN-1-LIKE"/>
    <property type="match status" value="1"/>
</dbReference>
<gene>
    <name evidence="9" type="primary">LOC115166150</name>
</gene>
<dbReference type="PANTHER" id="PTHR13392">
    <property type="entry name" value="ATAXIN 1"/>
    <property type="match status" value="1"/>
</dbReference>
<keyword evidence="10" id="KW-1185">Reference proteome</keyword>
<organism evidence="9 10">
    <name type="scientific">Salmo trutta</name>
    <name type="common">Brown trout</name>
    <dbReference type="NCBI Taxonomy" id="8032"/>
    <lineage>
        <taxon>Eukaryota</taxon>
        <taxon>Metazoa</taxon>
        <taxon>Chordata</taxon>
        <taxon>Craniata</taxon>
        <taxon>Vertebrata</taxon>
        <taxon>Euteleostomi</taxon>
        <taxon>Actinopterygii</taxon>
        <taxon>Neopterygii</taxon>
        <taxon>Teleostei</taxon>
        <taxon>Protacanthopterygii</taxon>
        <taxon>Salmoniformes</taxon>
        <taxon>Salmonidae</taxon>
        <taxon>Salmoninae</taxon>
        <taxon>Salmo</taxon>
    </lineage>
</organism>
<feature type="compositionally biased region" description="Low complexity" evidence="7">
    <location>
        <begin position="171"/>
        <end position="183"/>
    </location>
</feature>
<dbReference type="PROSITE" id="PS51148">
    <property type="entry name" value="AXH"/>
    <property type="match status" value="1"/>
</dbReference>
<feature type="compositionally biased region" description="Basic and acidic residues" evidence="7">
    <location>
        <begin position="103"/>
        <end position="117"/>
    </location>
</feature>
<evidence type="ECO:0000256" key="3">
    <source>
        <dbReference type="ARBA" id="ARBA00023015"/>
    </source>
</evidence>
<feature type="compositionally biased region" description="Basic and acidic residues" evidence="7">
    <location>
        <begin position="1"/>
        <end position="20"/>
    </location>
</feature>
<dbReference type="OMA" id="REMWSYF"/>
<dbReference type="InterPro" id="IPR003652">
    <property type="entry name" value="Ataxin_AXH_dom"/>
</dbReference>
<comment type="subcellular location">
    <subcellularLocation>
        <location evidence="1">Nucleus</location>
    </subcellularLocation>
</comment>
<dbReference type="OrthoDB" id="10000452at2759"/>
<evidence type="ECO:0000256" key="7">
    <source>
        <dbReference type="SAM" id="MobiDB-lite"/>
    </source>
</evidence>
<reference evidence="9" key="2">
    <citation type="submission" date="2025-09" db="UniProtKB">
        <authorList>
            <consortium name="Ensembl"/>
        </authorList>
    </citation>
    <scope>IDENTIFICATION</scope>
</reference>
<protein>
    <submittedName>
        <fullName evidence="9">Hormone receptor 4-like</fullName>
    </submittedName>
</protein>
<keyword evidence="5" id="KW-0804">Transcription</keyword>
<dbReference type="GO" id="GO:0000122">
    <property type="term" value="P:negative regulation of transcription by RNA polymerase II"/>
    <property type="evidence" value="ECO:0007669"/>
    <property type="project" value="TreeGrafter"/>
</dbReference>
<feature type="compositionally biased region" description="Basic residues" evidence="7">
    <location>
        <begin position="592"/>
        <end position="609"/>
    </location>
</feature>
<feature type="domain" description="AXH" evidence="8">
    <location>
        <begin position="459"/>
        <end position="590"/>
    </location>
</feature>
<evidence type="ECO:0000256" key="6">
    <source>
        <dbReference type="ARBA" id="ARBA00023242"/>
    </source>
</evidence>
<dbReference type="GeneTree" id="ENSGT00390000005939"/>
<feature type="compositionally biased region" description="Basic and acidic residues" evidence="7">
    <location>
        <begin position="306"/>
        <end position="317"/>
    </location>
</feature>
<dbReference type="Proteomes" id="UP000472277">
    <property type="component" value="Chromosome 28"/>
</dbReference>
<feature type="compositionally biased region" description="Polar residues" evidence="7">
    <location>
        <begin position="369"/>
        <end position="384"/>
    </location>
</feature>
<dbReference type="RefSeq" id="XP_029575746.1">
    <property type="nucleotide sequence ID" value="XM_029719886.1"/>
</dbReference>
<dbReference type="KEGG" id="stru:115166150"/>
<dbReference type="GO" id="GO:0005634">
    <property type="term" value="C:nucleus"/>
    <property type="evidence" value="ECO:0007669"/>
    <property type="project" value="UniProtKB-SubCell"/>
</dbReference>
<name>A0A674AA75_SALTR</name>
<dbReference type="AlphaFoldDB" id="A0A674AA75"/>
<evidence type="ECO:0000256" key="2">
    <source>
        <dbReference type="ARBA" id="ARBA00022491"/>
    </source>
</evidence>
<dbReference type="SUPFAM" id="SSF102031">
    <property type="entry name" value="AXH domain"/>
    <property type="match status" value="1"/>
</dbReference>
<feature type="region of interest" description="Disordered" evidence="7">
    <location>
        <begin position="343"/>
        <end position="467"/>
    </location>
</feature>
<dbReference type="InterPro" id="IPR043404">
    <property type="entry name" value="ATAXIN1-like"/>
</dbReference>
<feature type="compositionally biased region" description="Basic and acidic residues" evidence="7">
    <location>
        <begin position="49"/>
        <end position="58"/>
    </location>
</feature>
<keyword evidence="4" id="KW-0238">DNA-binding</keyword>
<feature type="region of interest" description="Disordered" evidence="7">
    <location>
        <begin position="584"/>
        <end position="694"/>
    </location>
</feature>
<dbReference type="InterPro" id="IPR036096">
    <property type="entry name" value="Ataxin_AXH_dom_sf"/>
</dbReference>
<evidence type="ECO:0000256" key="5">
    <source>
        <dbReference type="ARBA" id="ARBA00023163"/>
    </source>
</evidence>
<proteinExistence type="predicted"/>
<dbReference type="Ensembl" id="ENSSTUT00000057738.1">
    <property type="protein sequence ID" value="ENSSTUP00000055191.1"/>
    <property type="gene ID" value="ENSSTUG00000023429.1"/>
</dbReference>
<keyword evidence="2" id="KW-0678">Repressor</keyword>
<dbReference type="InParanoid" id="A0A674AA75"/>
<feature type="compositionally biased region" description="Pro residues" evidence="7">
    <location>
        <begin position="70"/>
        <end position="82"/>
    </location>
</feature>
<accession>A0A674AA75</accession>
<reference evidence="9" key="1">
    <citation type="submission" date="2025-08" db="UniProtKB">
        <authorList>
            <consortium name="Ensembl"/>
        </authorList>
    </citation>
    <scope>IDENTIFICATION</scope>
</reference>